<feature type="transmembrane region" description="Helical" evidence="2">
    <location>
        <begin position="23"/>
        <end position="43"/>
    </location>
</feature>
<organism evidence="3 4">
    <name type="scientific">Vagococcus intermedius</name>
    <dbReference type="NCBI Taxonomy" id="2991418"/>
    <lineage>
        <taxon>Bacteria</taxon>
        <taxon>Bacillati</taxon>
        <taxon>Bacillota</taxon>
        <taxon>Bacilli</taxon>
        <taxon>Lactobacillales</taxon>
        <taxon>Enterococcaceae</taxon>
        <taxon>Vagococcus</taxon>
    </lineage>
</organism>
<sequence>MAKKIKGENGKVYKEHKPFYKKVWFWILAVVVVVVAIGSLGGGEDETPKDSAKSAGNTKVEKHEKKEEKNLLVNHKKYKNIASNAKETDEVEFVEDKSYKVELSNSDWAEMKVGIDEVSIVKVNNYEDYGDKTAEGFAVIHVNLDDIQRDITAYPQQGTILTNTGQQSEGHYEISGWDGELMKGANKGGYAAFPIEKLESVEDINNIRFSFSAVYDTDDYDDENSRHEYDITIDLK</sequence>
<protein>
    <recommendedName>
        <fullName evidence="5">DUF4352 domain-containing protein</fullName>
    </recommendedName>
</protein>
<dbReference type="EMBL" id="CP110233">
    <property type="protein sequence ID" value="WEG74383.1"/>
    <property type="molecule type" value="Genomic_DNA"/>
</dbReference>
<keyword evidence="2" id="KW-0812">Transmembrane</keyword>
<reference evidence="3" key="1">
    <citation type="submission" date="2022-10" db="EMBL/GenBank/DDBJ databases">
        <title>Vagococcus sp. isolated from poultry meat.</title>
        <authorList>
            <person name="Johansson P."/>
            <person name="Bjorkroth J."/>
        </authorList>
    </citation>
    <scope>NUCLEOTIDE SEQUENCE</scope>
    <source>
        <strain evidence="3">STAA11</strain>
        <plasmid evidence="3">unnamed1</plasmid>
    </source>
</reference>
<evidence type="ECO:0008006" key="5">
    <source>
        <dbReference type="Google" id="ProtNLM"/>
    </source>
</evidence>
<dbReference type="RefSeq" id="WP_275470183.1">
    <property type="nucleotide sequence ID" value="NZ_CP110233.1"/>
</dbReference>
<dbReference type="KEGG" id="vie:OL234_10785"/>
<evidence type="ECO:0000256" key="1">
    <source>
        <dbReference type="SAM" id="MobiDB-lite"/>
    </source>
</evidence>
<name>A0AAF0I7I7_9ENTE</name>
<keyword evidence="2" id="KW-1133">Transmembrane helix</keyword>
<gene>
    <name evidence="3" type="ORF">OL234_10785</name>
</gene>
<evidence type="ECO:0000256" key="2">
    <source>
        <dbReference type="SAM" id="Phobius"/>
    </source>
</evidence>
<evidence type="ECO:0000313" key="3">
    <source>
        <dbReference type="EMBL" id="WEG74383.1"/>
    </source>
</evidence>
<feature type="region of interest" description="Disordered" evidence="1">
    <location>
        <begin position="43"/>
        <end position="67"/>
    </location>
</feature>
<keyword evidence="2" id="KW-0472">Membrane</keyword>
<accession>A0AAF0I7I7</accession>
<keyword evidence="3" id="KW-0614">Plasmid</keyword>
<dbReference type="AlphaFoldDB" id="A0AAF0I7I7"/>
<geneLocation type="plasmid" evidence="3 4">
    <name>unnamed1</name>
</geneLocation>
<keyword evidence="4" id="KW-1185">Reference proteome</keyword>
<dbReference type="Proteomes" id="UP001179647">
    <property type="component" value="Plasmid unnamed1"/>
</dbReference>
<evidence type="ECO:0000313" key="4">
    <source>
        <dbReference type="Proteomes" id="UP001179647"/>
    </source>
</evidence>
<proteinExistence type="predicted"/>